<sequence length="278" mass="29227">MELTRLVALAVVLSRGLSSPVVIPESQADGPLFFNHLRRDAVSEPEGVTNVQGAQGAVWPRRPARECTTTISESGVNPCITLNEIQTIHPSTSTLYTHVDCNGCSDVYVKKEIYYCPLMTETRQTTVLTPATTVSTVCAPSTALDARDPAFTGAGFHAAASPSRPAPAHPATITSVPTGSATTTTNPRARPRRGPGKKDARDGLDDVASCPTTFVVQPPQSAGSMTTQYEQWATSTVELDCGGCPLVISTALAGYGPAGRFTETLTVPVGTTTVYACQ</sequence>
<feature type="chain" id="PRO_5042500939" evidence="2">
    <location>
        <begin position="19"/>
        <end position="278"/>
    </location>
</feature>
<dbReference type="RefSeq" id="XP_060282077.1">
    <property type="nucleotide sequence ID" value="XM_060421966.1"/>
</dbReference>
<evidence type="ECO:0000313" key="4">
    <source>
        <dbReference type="Proteomes" id="UP001244011"/>
    </source>
</evidence>
<evidence type="ECO:0000256" key="1">
    <source>
        <dbReference type="SAM" id="MobiDB-lite"/>
    </source>
</evidence>
<feature type="region of interest" description="Disordered" evidence="1">
    <location>
        <begin position="155"/>
        <end position="204"/>
    </location>
</feature>
<feature type="compositionally biased region" description="Low complexity" evidence="1">
    <location>
        <begin position="169"/>
        <end position="188"/>
    </location>
</feature>
<evidence type="ECO:0000313" key="3">
    <source>
        <dbReference type="EMBL" id="KAK1765864.1"/>
    </source>
</evidence>
<gene>
    <name evidence="3" type="ORF">QBC33DRAFT_119152</name>
</gene>
<evidence type="ECO:0000256" key="2">
    <source>
        <dbReference type="SAM" id="SignalP"/>
    </source>
</evidence>
<keyword evidence="4" id="KW-1185">Reference proteome</keyword>
<accession>A0AAJ0BWP4</accession>
<dbReference type="EMBL" id="MU839013">
    <property type="protein sequence ID" value="KAK1765864.1"/>
    <property type="molecule type" value="Genomic_DNA"/>
</dbReference>
<name>A0AAJ0BWP4_9PEZI</name>
<reference evidence="3" key="1">
    <citation type="submission" date="2023-06" db="EMBL/GenBank/DDBJ databases">
        <title>Genome-scale phylogeny and comparative genomics of the fungal order Sordariales.</title>
        <authorList>
            <consortium name="Lawrence Berkeley National Laboratory"/>
            <person name="Hensen N."/>
            <person name="Bonometti L."/>
            <person name="Westerberg I."/>
            <person name="Brannstrom I.O."/>
            <person name="Guillou S."/>
            <person name="Cros-Aarteil S."/>
            <person name="Calhoun S."/>
            <person name="Haridas S."/>
            <person name="Kuo A."/>
            <person name="Mondo S."/>
            <person name="Pangilinan J."/>
            <person name="Riley R."/>
            <person name="Labutti K."/>
            <person name="Andreopoulos B."/>
            <person name="Lipzen A."/>
            <person name="Chen C."/>
            <person name="Yanf M."/>
            <person name="Daum C."/>
            <person name="Ng V."/>
            <person name="Clum A."/>
            <person name="Steindorff A."/>
            <person name="Ohm R."/>
            <person name="Martin F."/>
            <person name="Silar P."/>
            <person name="Natvig D."/>
            <person name="Lalanne C."/>
            <person name="Gautier V."/>
            <person name="Ament-Velasquez S.L."/>
            <person name="Kruys A."/>
            <person name="Hutchinson M.I."/>
            <person name="Powell A.J."/>
            <person name="Barry K."/>
            <person name="Miller A.N."/>
            <person name="Grigoriev I.V."/>
            <person name="Debuchy R."/>
            <person name="Gladieux P."/>
            <person name="Thoren M.H."/>
            <person name="Johannesson H."/>
        </authorList>
    </citation>
    <scope>NUCLEOTIDE SEQUENCE</scope>
    <source>
        <strain evidence="3">8032-3</strain>
    </source>
</reference>
<keyword evidence="2" id="KW-0732">Signal</keyword>
<feature type="signal peptide" evidence="2">
    <location>
        <begin position="1"/>
        <end position="18"/>
    </location>
</feature>
<protein>
    <submittedName>
        <fullName evidence="3">Uncharacterized protein</fullName>
    </submittedName>
</protein>
<organism evidence="3 4">
    <name type="scientific">Phialemonium atrogriseum</name>
    <dbReference type="NCBI Taxonomy" id="1093897"/>
    <lineage>
        <taxon>Eukaryota</taxon>
        <taxon>Fungi</taxon>
        <taxon>Dikarya</taxon>
        <taxon>Ascomycota</taxon>
        <taxon>Pezizomycotina</taxon>
        <taxon>Sordariomycetes</taxon>
        <taxon>Sordariomycetidae</taxon>
        <taxon>Cephalothecales</taxon>
        <taxon>Cephalothecaceae</taxon>
        <taxon>Phialemonium</taxon>
    </lineage>
</organism>
<proteinExistence type="predicted"/>
<dbReference type="GeneID" id="85305153"/>
<dbReference type="Proteomes" id="UP001244011">
    <property type="component" value="Unassembled WGS sequence"/>
</dbReference>
<comment type="caution">
    <text evidence="3">The sequence shown here is derived from an EMBL/GenBank/DDBJ whole genome shotgun (WGS) entry which is preliminary data.</text>
</comment>
<dbReference type="AlphaFoldDB" id="A0AAJ0BWP4"/>